<sequence>LKKKGKNVFVINNMPLKQEIDNIEYDDVQSQDQVILSYIGSPVDEDVSISYRDTTKLLHLFNGDNINSKLLILGSDPSLTGRNIDSVGKVEHSECIRVLARSHIGTQGFEPHEVLAYCDPNKIYQYAHAGLLILMPQIMLDNSLSSLKDISIGYNSLTDTANIIENNKDRILKHSHQKIRQWAKEHLIMDKFQETLESVYILARSKNK</sequence>
<organism evidence="1">
    <name type="scientific">marine sediment metagenome</name>
    <dbReference type="NCBI Taxonomy" id="412755"/>
    <lineage>
        <taxon>unclassified sequences</taxon>
        <taxon>metagenomes</taxon>
        <taxon>ecological metagenomes</taxon>
    </lineage>
</organism>
<dbReference type="Gene3D" id="3.40.50.2000">
    <property type="entry name" value="Glycogen Phosphorylase B"/>
    <property type="match status" value="1"/>
</dbReference>
<accession>A0A0F9UVQ7</accession>
<evidence type="ECO:0000313" key="1">
    <source>
        <dbReference type="EMBL" id="KKN95789.1"/>
    </source>
</evidence>
<protein>
    <recommendedName>
        <fullName evidence="2">Glycosyl transferase family 1 domain-containing protein</fullName>
    </recommendedName>
</protein>
<dbReference type="EMBL" id="LAZR01000069">
    <property type="protein sequence ID" value="KKN95789.1"/>
    <property type="molecule type" value="Genomic_DNA"/>
</dbReference>
<proteinExistence type="predicted"/>
<evidence type="ECO:0008006" key="2">
    <source>
        <dbReference type="Google" id="ProtNLM"/>
    </source>
</evidence>
<reference evidence="1" key="1">
    <citation type="journal article" date="2015" name="Nature">
        <title>Complex archaea that bridge the gap between prokaryotes and eukaryotes.</title>
        <authorList>
            <person name="Spang A."/>
            <person name="Saw J.H."/>
            <person name="Jorgensen S.L."/>
            <person name="Zaremba-Niedzwiedzka K."/>
            <person name="Martijn J."/>
            <person name="Lind A.E."/>
            <person name="van Eijk R."/>
            <person name="Schleper C."/>
            <person name="Guy L."/>
            <person name="Ettema T.J."/>
        </authorList>
    </citation>
    <scope>NUCLEOTIDE SEQUENCE</scope>
</reference>
<name>A0A0F9UVQ7_9ZZZZ</name>
<comment type="caution">
    <text evidence="1">The sequence shown here is derived from an EMBL/GenBank/DDBJ whole genome shotgun (WGS) entry which is preliminary data.</text>
</comment>
<dbReference type="AlphaFoldDB" id="A0A0F9UVQ7"/>
<feature type="non-terminal residue" evidence="1">
    <location>
        <position position="1"/>
    </location>
</feature>
<gene>
    <name evidence="1" type="ORF">LCGC14_0176580</name>
</gene>